<dbReference type="STRING" id="34061.B0189_09720"/>
<gene>
    <name evidence="3" type="ORF">SAMN02745664_12315</name>
</gene>
<dbReference type="AlphaFoldDB" id="A0A1N7G460"/>
<dbReference type="RefSeq" id="WP_076556110.1">
    <property type="nucleotide sequence ID" value="NZ_FTNU01000023.1"/>
</dbReference>
<evidence type="ECO:0000313" key="3">
    <source>
        <dbReference type="EMBL" id="SIS07377.1"/>
    </source>
</evidence>
<evidence type="ECO:0000256" key="1">
    <source>
        <dbReference type="SAM" id="Coils"/>
    </source>
</evidence>
<accession>A0A1N7G460</accession>
<evidence type="ECO:0000313" key="4">
    <source>
        <dbReference type="Proteomes" id="UP000187495"/>
    </source>
</evidence>
<keyword evidence="4" id="KW-1185">Reference proteome</keyword>
<feature type="coiled-coil region" evidence="1">
    <location>
        <begin position="69"/>
        <end position="103"/>
    </location>
</feature>
<reference evidence="4" key="1">
    <citation type="submission" date="2017-01" db="EMBL/GenBank/DDBJ databases">
        <authorList>
            <person name="Varghese N."/>
            <person name="Submissions S."/>
        </authorList>
    </citation>
    <scope>NUCLEOTIDE SEQUENCE [LARGE SCALE GENOMIC DNA]</scope>
    <source>
        <strain evidence="4">DSM 21768</strain>
    </source>
</reference>
<name>A0A1N7G460_9GAMM</name>
<keyword evidence="1" id="KW-0175">Coiled coil</keyword>
<evidence type="ECO:0000259" key="2">
    <source>
        <dbReference type="Pfam" id="PF06223"/>
    </source>
</evidence>
<dbReference type="Pfam" id="PF06223">
    <property type="entry name" value="Phage_tail_T"/>
    <property type="match status" value="1"/>
</dbReference>
<proteinExistence type="predicted"/>
<feature type="domain" description="Minor tail T" evidence="2">
    <location>
        <begin position="20"/>
        <end position="96"/>
    </location>
</feature>
<protein>
    <recommendedName>
        <fullName evidence="2">Minor tail T domain-containing protein</fullName>
    </recommendedName>
</protein>
<organism evidence="3 4">
    <name type="scientific">Moraxella cuniculi DSM 21768</name>
    <dbReference type="NCBI Taxonomy" id="1122245"/>
    <lineage>
        <taxon>Bacteria</taxon>
        <taxon>Pseudomonadati</taxon>
        <taxon>Pseudomonadota</taxon>
        <taxon>Gammaproteobacteria</taxon>
        <taxon>Moraxellales</taxon>
        <taxon>Moraxellaceae</taxon>
        <taxon>Moraxella</taxon>
    </lineage>
</organism>
<sequence length="107" mass="12298">MFKLALQLGCTVGELCDRLSFDEFIDWLAYDGIDPFGGFRQDIQTATLLYAKVGQGSLTDYLPIDPNPMSEEMRERYEYEQALKNSEKEARQLAQMLGRLEDKANKH</sequence>
<dbReference type="Proteomes" id="UP000187495">
    <property type="component" value="Unassembled WGS sequence"/>
</dbReference>
<dbReference type="EMBL" id="FTNU01000023">
    <property type="protein sequence ID" value="SIS07377.1"/>
    <property type="molecule type" value="Genomic_DNA"/>
</dbReference>
<dbReference type="InterPro" id="IPR009350">
    <property type="entry name" value="Phage_tail_T"/>
</dbReference>